<sequence length="384" mass="42074">MLLSLNPPAATTGPAKDFAGSWCIASQPLVYNFLLDEHTPEEIRAWMREVRALELVRVHVQGESITLEQPPHAPSKGTLVFGGKGKEATVRVRWNGPAAQTFLPDRPIPYEVNEHGIRLEWKDPWFLLISAASPNCMQADQATVLGQQAPFTPPSGSNPPAMRWAKSPPQKWPQLVLTNEVRFREPASEMSGASAFLFSAGGRTYAGTVAHLLGESGGVEPPVPLAQLDARLESWTLSVRTRPKPSVRATRLAMKELERAQDSDWLLLEVEPKKELPATPLTVRKTPVALGERVFLVGCEYRERNCRQRVFSGRVSGRAGNGVFRYVLETPVVLRGFSGAPIVDANGHLAGVMTIQFPAFNVDGEYLEGGGLDASLALEFLKQP</sequence>
<dbReference type="EMBL" id="CP011509">
    <property type="protein sequence ID" value="AKJ07099.1"/>
    <property type="molecule type" value="Genomic_DNA"/>
</dbReference>
<protein>
    <recommendedName>
        <fullName evidence="3">Trypsin-like peptidase</fullName>
    </recommendedName>
</protein>
<reference evidence="1 2" key="1">
    <citation type="submission" date="2015-05" db="EMBL/GenBank/DDBJ databases">
        <title>Genome assembly of Archangium gephyra DSM 2261.</title>
        <authorList>
            <person name="Sharma G."/>
            <person name="Subramanian S."/>
        </authorList>
    </citation>
    <scope>NUCLEOTIDE SEQUENCE [LARGE SCALE GENOMIC DNA]</scope>
    <source>
        <strain evidence="1 2">DSM 2261</strain>
    </source>
</reference>
<name>A0AAC8QGK9_9BACT</name>
<dbReference type="Gene3D" id="2.40.10.120">
    <property type="match status" value="1"/>
</dbReference>
<evidence type="ECO:0000313" key="1">
    <source>
        <dbReference type="EMBL" id="AKJ07099.1"/>
    </source>
</evidence>
<dbReference type="Pfam" id="PF13365">
    <property type="entry name" value="Trypsin_2"/>
    <property type="match status" value="1"/>
</dbReference>
<dbReference type="Proteomes" id="UP000035579">
    <property type="component" value="Chromosome"/>
</dbReference>
<evidence type="ECO:0000313" key="2">
    <source>
        <dbReference type="Proteomes" id="UP000035579"/>
    </source>
</evidence>
<dbReference type="AlphaFoldDB" id="A0AAC8QGK9"/>
<accession>A0AAC8QGK9</accession>
<proteinExistence type="predicted"/>
<dbReference type="SUPFAM" id="SSF50494">
    <property type="entry name" value="Trypsin-like serine proteases"/>
    <property type="match status" value="1"/>
</dbReference>
<dbReference type="KEGG" id="age:AA314_08725"/>
<organism evidence="1 2">
    <name type="scientific">Archangium gephyra</name>
    <dbReference type="NCBI Taxonomy" id="48"/>
    <lineage>
        <taxon>Bacteria</taxon>
        <taxon>Pseudomonadati</taxon>
        <taxon>Myxococcota</taxon>
        <taxon>Myxococcia</taxon>
        <taxon>Myxococcales</taxon>
        <taxon>Cystobacterineae</taxon>
        <taxon>Archangiaceae</taxon>
        <taxon>Archangium</taxon>
    </lineage>
</organism>
<dbReference type="InterPro" id="IPR009003">
    <property type="entry name" value="Peptidase_S1_PA"/>
</dbReference>
<gene>
    <name evidence="1" type="ORF">AA314_08725</name>
</gene>
<evidence type="ECO:0008006" key="3">
    <source>
        <dbReference type="Google" id="ProtNLM"/>
    </source>
</evidence>